<feature type="domain" description="BTB" evidence="3">
    <location>
        <begin position="88"/>
        <end position="154"/>
    </location>
</feature>
<dbReference type="Gene3D" id="3.30.710.10">
    <property type="entry name" value="Potassium Channel Kv1.1, Chain A"/>
    <property type="match status" value="2"/>
</dbReference>
<dbReference type="EMBL" id="JAODUO010000133">
    <property type="protein sequence ID" value="KAK2188381.1"/>
    <property type="molecule type" value="Genomic_DNA"/>
</dbReference>
<evidence type="ECO:0000313" key="4">
    <source>
        <dbReference type="EMBL" id="KAK2188381.1"/>
    </source>
</evidence>
<dbReference type="Pfam" id="PF07707">
    <property type="entry name" value="BACK"/>
    <property type="match status" value="1"/>
</dbReference>
<dbReference type="PANTHER" id="PTHR24412:SF272">
    <property type="entry name" value="KELCH-LIKE PROTEIN DIABLO"/>
    <property type="match status" value="1"/>
</dbReference>
<keyword evidence="5" id="KW-1185">Reference proteome</keyword>
<gene>
    <name evidence="4" type="ORF">NP493_133g00029</name>
</gene>
<keyword evidence="1" id="KW-0880">Kelch repeat</keyword>
<dbReference type="PANTHER" id="PTHR24412">
    <property type="entry name" value="KELCH PROTEIN"/>
    <property type="match status" value="1"/>
</dbReference>
<dbReference type="PROSITE" id="PS50097">
    <property type="entry name" value="BTB"/>
    <property type="match status" value="1"/>
</dbReference>
<dbReference type="Proteomes" id="UP001209878">
    <property type="component" value="Unassembled WGS sequence"/>
</dbReference>
<keyword evidence="2" id="KW-0677">Repeat</keyword>
<sequence>MATASKKVKLFVDARYQNEFMKNVHKLHQKEEFTDVTLQSGDVQIQCHRVVLAVGTTASKKVKLFVDARYQNEFMKNVHKLHQKEEFTDVTLQSGDVQIQCHRVVLAVGSDYFKAIFRCGLQKNASDTVELTMEPEILSSIVDYMYTGDIELTVDNVGSLVKACDILQLDALKDRCEDFMMTQVDVTNCCRFYSLSQLYQLHKVPRKAKGLMLTEFKTLAFSDQFKELSSSELIDLIKDDDVNVDDEDIVVQCVLDWVHHDAVQRKSSLRGSGFLSVHPSTCVT</sequence>
<organism evidence="4 5">
    <name type="scientific">Ridgeia piscesae</name>
    <name type="common">Tubeworm</name>
    <dbReference type="NCBI Taxonomy" id="27915"/>
    <lineage>
        <taxon>Eukaryota</taxon>
        <taxon>Metazoa</taxon>
        <taxon>Spiralia</taxon>
        <taxon>Lophotrochozoa</taxon>
        <taxon>Annelida</taxon>
        <taxon>Polychaeta</taxon>
        <taxon>Sedentaria</taxon>
        <taxon>Canalipalpata</taxon>
        <taxon>Sabellida</taxon>
        <taxon>Siboglinidae</taxon>
        <taxon>Ridgeia</taxon>
    </lineage>
</organism>
<protein>
    <recommendedName>
        <fullName evidence="3">BTB domain-containing protein</fullName>
    </recommendedName>
</protein>
<dbReference type="InterPro" id="IPR011705">
    <property type="entry name" value="BACK"/>
</dbReference>
<dbReference type="SMART" id="SM00875">
    <property type="entry name" value="BACK"/>
    <property type="match status" value="1"/>
</dbReference>
<dbReference type="AlphaFoldDB" id="A0AAD9P5H6"/>
<dbReference type="CDD" id="cd14733">
    <property type="entry name" value="BACK"/>
    <property type="match status" value="1"/>
</dbReference>
<reference evidence="4" key="1">
    <citation type="journal article" date="2023" name="Mol. Biol. Evol.">
        <title>Third-Generation Sequencing Reveals the Adaptive Role of the Epigenome in Three Deep-Sea Polychaetes.</title>
        <authorList>
            <person name="Perez M."/>
            <person name="Aroh O."/>
            <person name="Sun Y."/>
            <person name="Lan Y."/>
            <person name="Juniper S.K."/>
            <person name="Young C.R."/>
            <person name="Angers B."/>
            <person name="Qian P.Y."/>
        </authorList>
    </citation>
    <scope>NUCLEOTIDE SEQUENCE</scope>
    <source>
        <strain evidence="4">R07B-5</strain>
    </source>
</reference>
<evidence type="ECO:0000313" key="5">
    <source>
        <dbReference type="Proteomes" id="UP001209878"/>
    </source>
</evidence>
<accession>A0AAD9P5H6</accession>
<dbReference type="InterPro" id="IPR000210">
    <property type="entry name" value="BTB/POZ_dom"/>
</dbReference>
<evidence type="ECO:0000256" key="1">
    <source>
        <dbReference type="ARBA" id="ARBA00022441"/>
    </source>
</evidence>
<name>A0AAD9P5H6_RIDPI</name>
<dbReference type="Pfam" id="PF00651">
    <property type="entry name" value="BTB"/>
    <property type="match status" value="2"/>
</dbReference>
<evidence type="ECO:0000256" key="2">
    <source>
        <dbReference type="ARBA" id="ARBA00022737"/>
    </source>
</evidence>
<dbReference type="Gene3D" id="1.25.40.420">
    <property type="match status" value="1"/>
</dbReference>
<comment type="caution">
    <text evidence="4">The sequence shown here is derived from an EMBL/GenBank/DDBJ whole genome shotgun (WGS) entry which is preliminary data.</text>
</comment>
<proteinExistence type="predicted"/>
<dbReference type="SUPFAM" id="SSF54695">
    <property type="entry name" value="POZ domain"/>
    <property type="match status" value="2"/>
</dbReference>
<dbReference type="InterPro" id="IPR011333">
    <property type="entry name" value="SKP1/BTB/POZ_sf"/>
</dbReference>
<dbReference type="SMART" id="SM00225">
    <property type="entry name" value="BTB"/>
    <property type="match status" value="1"/>
</dbReference>
<evidence type="ECO:0000259" key="3">
    <source>
        <dbReference type="PROSITE" id="PS50097"/>
    </source>
</evidence>